<gene>
    <name evidence="1" type="ORF">OHV25_07855</name>
</gene>
<organism evidence="1">
    <name type="scientific">Streptomyces sp. NBC_00060</name>
    <dbReference type="NCBI Taxonomy" id="2975636"/>
    <lineage>
        <taxon>Bacteria</taxon>
        <taxon>Bacillati</taxon>
        <taxon>Actinomycetota</taxon>
        <taxon>Actinomycetes</taxon>
        <taxon>Kitasatosporales</taxon>
        <taxon>Streptomycetaceae</taxon>
        <taxon>Streptomyces</taxon>
    </lineage>
</organism>
<name>A0AAU2GX95_9ACTN</name>
<evidence type="ECO:0000313" key="1">
    <source>
        <dbReference type="EMBL" id="WTU39491.1"/>
    </source>
</evidence>
<dbReference type="EMBL" id="CP108253">
    <property type="protein sequence ID" value="WTU39491.1"/>
    <property type="molecule type" value="Genomic_DNA"/>
</dbReference>
<dbReference type="Pfam" id="PF13814">
    <property type="entry name" value="Replic_Relax"/>
    <property type="match status" value="1"/>
</dbReference>
<dbReference type="InterPro" id="IPR025855">
    <property type="entry name" value="Replic_Relax"/>
</dbReference>
<reference evidence="1" key="1">
    <citation type="submission" date="2022-10" db="EMBL/GenBank/DDBJ databases">
        <title>The complete genomes of actinobacterial strains from the NBC collection.</title>
        <authorList>
            <person name="Joergensen T.S."/>
            <person name="Alvarez Arevalo M."/>
            <person name="Sterndorff E.B."/>
            <person name="Faurdal D."/>
            <person name="Vuksanovic O."/>
            <person name="Mourched A.-S."/>
            <person name="Charusanti P."/>
            <person name="Shaw S."/>
            <person name="Blin K."/>
            <person name="Weber T."/>
        </authorList>
    </citation>
    <scope>NUCLEOTIDE SEQUENCE</scope>
    <source>
        <strain evidence="1">NBC_00060</strain>
    </source>
</reference>
<proteinExistence type="predicted"/>
<dbReference type="AlphaFoldDB" id="A0AAU2GX95"/>
<protein>
    <submittedName>
        <fullName evidence="1">Replication-relaxation family protein</fullName>
    </submittedName>
</protein>
<accession>A0AAU2GX95</accession>
<sequence length="226" mass="25775">MELTHRDYEILKLVGSFTQLASSHLGELVFADRSHSVPDRVLARLVRLKYLNRVGRRASGDKGGAGAYAYQLGRYGRVLLDIEGRQSLSVNNHALLIADTYLELRRAEKAGVLVVKEWEVELPVPPAVRADLFVSLDFPGQRRSSRYFLEIDLGTEAPVRLREKIAGYWQAAESSDDEYFPYVAFVVKHEVRRREIERIIGKLPEEQQDMVRVFMFGEVVSRLIGL</sequence>